<evidence type="ECO:0000313" key="2">
    <source>
        <dbReference type="EMBL" id="OSX72502.1"/>
    </source>
</evidence>
<dbReference type="AlphaFoldDB" id="A0A1X6NV84"/>
<reference evidence="2 3" key="1">
    <citation type="submission" date="2017-03" db="EMBL/GenBank/DDBJ databases">
        <title>WGS assembly of Porphyra umbilicalis.</title>
        <authorList>
            <person name="Brawley S.H."/>
            <person name="Blouin N.A."/>
            <person name="Ficko-Blean E."/>
            <person name="Wheeler G.L."/>
            <person name="Lohr M."/>
            <person name="Goodson H.V."/>
            <person name="Jenkins J.W."/>
            <person name="Blaby-Haas C.E."/>
            <person name="Helliwell K.E."/>
            <person name="Chan C."/>
            <person name="Marriage T."/>
            <person name="Bhattacharya D."/>
            <person name="Klein A.S."/>
            <person name="Badis Y."/>
            <person name="Brodie J."/>
            <person name="Cao Y."/>
            <person name="Collen J."/>
            <person name="Dittami S.M."/>
            <person name="Gachon C.M."/>
            <person name="Green B.R."/>
            <person name="Karpowicz S."/>
            <person name="Kim J.W."/>
            <person name="Kudahl U."/>
            <person name="Lin S."/>
            <person name="Michel G."/>
            <person name="Mittag M."/>
            <person name="Olson B.J."/>
            <person name="Pangilinan J."/>
            <person name="Peng Y."/>
            <person name="Qiu H."/>
            <person name="Shu S."/>
            <person name="Singer J.T."/>
            <person name="Smith A.G."/>
            <person name="Sprecher B.N."/>
            <person name="Wagner V."/>
            <person name="Wang W."/>
            <person name="Wang Z.-Y."/>
            <person name="Yan J."/>
            <person name="Yarish C."/>
            <person name="Zoeuner-Riek S."/>
            <person name="Zhuang Y."/>
            <person name="Zou Y."/>
            <person name="Lindquist E.A."/>
            <person name="Grimwood J."/>
            <person name="Barry K."/>
            <person name="Rokhsar D.S."/>
            <person name="Schmutz J."/>
            <person name="Stiller J.W."/>
            <person name="Grossman A.R."/>
            <person name="Prochnik S.E."/>
        </authorList>
    </citation>
    <scope>NUCLEOTIDE SEQUENCE [LARGE SCALE GENOMIC DNA]</scope>
    <source>
        <strain evidence="2">4086291</strain>
    </source>
</reference>
<dbReference type="EMBL" id="KV919056">
    <property type="protein sequence ID" value="OSX72502.1"/>
    <property type="molecule type" value="Genomic_DNA"/>
</dbReference>
<evidence type="ECO:0000256" key="1">
    <source>
        <dbReference type="SAM" id="MobiDB-lite"/>
    </source>
</evidence>
<accession>A0A1X6NV84</accession>
<feature type="compositionally biased region" description="Low complexity" evidence="1">
    <location>
        <begin position="129"/>
        <end position="146"/>
    </location>
</feature>
<keyword evidence="3" id="KW-1185">Reference proteome</keyword>
<feature type="region of interest" description="Disordered" evidence="1">
    <location>
        <begin position="20"/>
        <end position="166"/>
    </location>
</feature>
<protein>
    <submittedName>
        <fullName evidence="2">Uncharacterized protein</fullName>
    </submittedName>
</protein>
<evidence type="ECO:0000313" key="3">
    <source>
        <dbReference type="Proteomes" id="UP000218209"/>
    </source>
</evidence>
<proteinExistence type="predicted"/>
<feature type="compositionally biased region" description="Low complexity" evidence="1">
    <location>
        <begin position="48"/>
        <end position="57"/>
    </location>
</feature>
<dbReference type="Proteomes" id="UP000218209">
    <property type="component" value="Unassembled WGS sequence"/>
</dbReference>
<feature type="compositionally biased region" description="Basic residues" evidence="1">
    <location>
        <begin position="93"/>
        <end position="128"/>
    </location>
</feature>
<feature type="compositionally biased region" description="Pro residues" evidence="1">
    <location>
        <begin position="65"/>
        <end position="77"/>
    </location>
</feature>
<name>A0A1X6NV84_PORUM</name>
<organism evidence="2 3">
    <name type="scientific">Porphyra umbilicalis</name>
    <name type="common">Purple laver</name>
    <name type="synonym">Red alga</name>
    <dbReference type="NCBI Taxonomy" id="2786"/>
    <lineage>
        <taxon>Eukaryota</taxon>
        <taxon>Rhodophyta</taxon>
        <taxon>Bangiophyceae</taxon>
        <taxon>Bangiales</taxon>
        <taxon>Bangiaceae</taxon>
        <taxon>Porphyra</taxon>
    </lineage>
</organism>
<gene>
    <name evidence="2" type="ORF">BU14_0428s0006</name>
</gene>
<sequence length="166" mass="19063">MVCPVPPSSRPLPPCLCPRSPATDLLPNLPSQPWRGAPWRSPDPLRGWWRSSAWPPWRLRRPSSPRRPPPFSAPPPAAIWSRRRWGPPPPRRSWTHPWRRRQRLPPKGRRARGTLMGRRRRPRRRRPPSRTLASASPRRPSRPTSRCGTTMAGGPRTRPLGRSSPS</sequence>